<evidence type="ECO:0000313" key="2">
    <source>
        <dbReference type="Proteomes" id="UP001139646"/>
    </source>
</evidence>
<accession>A0ABS9X1T0</accession>
<gene>
    <name evidence="1" type="ORF">L3081_12215</name>
</gene>
<name>A0ABS9X1T0_9GAMM</name>
<organism evidence="1 2">
    <name type="scientific">Colwellia maritima</name>
    <dbReference type="NCBI Taxonomy" id="2912588"/>
    <lineage>
        <taxon>Bacteria</taxon>
        <taxon>Pseudomonadati</taxon>
        <taxon>Pseudomonadota</taxon>
        <taxon>Gammaproteobacteria</taxon>
        <taxon>Alteromonadales</taxon>
        <taxon>Colwelliaceae</taxon>
        <taxon>Colwellia</taxon>
    </lineage>
</organism>
<evidence type="ECO:0000313" key="1">
    <source>
        <dbReference type="EMBL" id="MCI2284025.1"/>
    </source>
</evidence>
<dbReference type="RefSeq" id="WP_242286451.1">
    <property type="nucleotide sequence ID" value="NZ_JAKKSL010000002.1"/>
</dbReference>
<dbReference type="EMBL" id="JAKKSL010000002">
    <property type="protein sequence ID" value="MCI2284025.1"/>
    <property type="molecule type" value="Genomic_DNA"/>
</dbReference>
<reference evidence="1" key="1">
    <citation type="submission" date="2022-01" db="EMBL/GenBank/DDBJ databases">
        <title>Colwellia maritima, isolated from seawater.</title>
        <authorList>
            <person name="Kristyanto S."/>
            <person name="Jung J."/>
            <person name="Jeon C.O."/>
        </authorList>
    </citation>
    <scope>NUCLEOTIDE SEQUENCE</scope>
    <source>
        <strain evidence="1">MSW7</strain>
    </source>
</reference>
<proteinExistence type="predicted"/>
<dbReference type="Proteomes" id="UP001139646">
    <property type="component" value="Unassembled WGS sequence"/>
</dbReference>
<protein>
    <submittedName>
        <fullName evidence="1">Uncharacterized protein</fullName>
    </submittedName>
</protein>
<comment type="caution">
    <text evidence="1">The sequence shown here is derived from an EMBL/GenBank/DDBJ whole genome shotgun (WGS) entry which is preliminary data.</text>
</comment>
<keyword evidence="2" id="KW-1185">Reference proteome</keyword>
<sequence>MSSPVKMPLSAAENQIYQNTLKYVTPLSLNLMAVKVINRPEDFTGWCGEVIRLCREDLKIELLDDEQFAPLKKLQQTLEEGFTIGQCKMARIAPWPIFVDFIEEQNTIHALDERLRLLNYSNKYCQKPLADLSTEDRLVFAGKHTNHHNYQTYDFDCEWFASTKGAKVFHGLLEQFPEKFDAALSHIPLVGEVNYDHYQNFVSDFQAIFLANTPDNSQGNSTKTKAPLTVATRLLAMRRPDQFIALNNSKIDIFCKGLSIVKFSNTDFSSYWHDMIGTLRTLPWWNQTEPLPSVNNSVNNSIESIIGSAPEMVTEHDETTIEQENHNTSRELTLWNNRAILIDLFLFADPALAQNSNYVRARDKALNKPVNKLQSKSRTTFRKNSTESIESLVDKALMAEDLPEYMISKRDSIISQVKKGHSVEKAISLMRAIFG</sequence>